<accession>A0A034WG87</accession>
<dbReference type="AlphaFoldDB" id="A0A034WG87"/>
<dbReference type="GO" id="GO:0008104">
    <property type="term" value="P:intracellular protein localization"/>
    <property type="evidence" value="ECO:0007669"/>
    <property type="project" value="TreeGrafter"/>
</dbReference>
<comment type="similarity">
    <text evidence="2">Belongs to the ODR-4 family.</text>
</comment>
<keyword evidence="5 6" id="KW-0472">Membrane</keyword>
<organism evidence="7">
    <name type="scientific">Bactrocera dorsalis</name>
    <name type="common">Oriental fruit fly</name>
    <name type="synonym">Dacus dorsalis</name>
    <dbReference type="NCBI Taxonomy" id="27457"/>
    <lineage>
        <taxon>Eukaryota</taxon>
        <taxon>Metazoa</taxon>
        <taxon>Ecdysozoa</taxon>
        <taxon>Arthropoda</taxon>
        <taxon>Hexapoda</taxon>
        <taxon>Insecta</taxon>
        <taxon>Pterygota</taxon>
        <taxon>Neoptera</taxon>
        <taxon>Endopterygota</taxon>
        <taxon>Diptera</taxon>
        <taxon>Brachycera</taxon>
        <taxon>Muscomorpha</taxon>
        <taxon>Tephritoidea</taxon>
        <taxon>Tephritidae</taxon>
        <taxon>Bactrocera</taxon>
        <taxon>Bactrocera</taxon>
    </lineage>
</organism>
<evidence type="ECO:0000256" key="6">
    <source>
        <dbReference type="SAM" id="Phobius"/>
    </source>
</evidence>
<proteinExistence type="inferred from homology"/>
<dbReference type="GO" id="GO:0016020">
    <property type="term" value="C:membrane"/>
    <property type="evidence" value="ECO:0007669"/>
    <property type="project" value="UniProtKB-SubCell"/>
</dbReference>
<keyword evidence="4 6" id="KW-1133">Transmembrane helix</keyword>
<evidence type="ECO:0000256" key="2">
    <source>
        <dbReference type="ARBA" id="ARBA00010131"/>
    </source>
</evidence>
<sequence>MASVLLSKLDVGYLEKCSGDSGLNYGVIIGQNVKSESFLVVHLAKNCEEDMEILLKANENELLQGPTSIADISTQALATQWTAASKMCPGSFNVQGIFVTSEKQNFGDENTNIAAKKMLHELHNILFQGNVFGTSVDEENPALIFLAYSAASKKAICQAYTNDMTGGSFAPMNCQFIDKPIDWHTFECCYELDEIFPIFDDSQRINIENQFQRALLAMKRSLSESEMFIENIWVDESLSLDGFAANNRKKVANENYKATIFLPVKCHQYNEHSVKVRKFNGTIRLSGIIFSRIWCSNKNTLGDVKRYVQNDILRSLAARIQVYCDGLTDPHVSNDSVFISEPPRRVFFNLFADGTINPIQFSEYIFRGEAPTVAVAQAKQVLDLDISLENIVADLEGLPDDEIFSDISLTNVQKNSTQPMVNTEKYLTRSMYILGITISLLVLLCSIWLHYFFP</sequence>
<dbReference type="InterPro" id="IPR029454">
    <property type="entry name" value="ODR-4-like"/>
</dbReference>
<protein>
    <submittedName>
        <fullName evidence="7">Protein odr-4-like protein</fullName>
    </submittedName>
</protein>
<dbReference type="GO" id="GO:0012505">
    <property type="term" value="C:endomembrane system"/>
    <property type="evidence" value="ECO:0007669"/>
    <property type="project" value="TreeGrafter"/>
</dbReference>
<evidence type="ECO:0000256" key="1">
    <source>
        <dbReference type="ARBA" id="ARBA00004370"/>
    </source>
</evidence>
<dbReference type="PANTHER" id="PTHR33966">
    <property type="entry name" value="PROTEIN ODR-4 HOMOLOG"/>
    <property type="match status" value="1"/>
</dbReference>
<dbReference type="Pfam" id="PF14778">
    <property type="entry name" value="ODR4-like"/>
    <property type="match status" value="1"/>
</dbReference>
<dbReference type="OrthoDB" id="21458at2759"/>
<keyword evidence="3 6" id="KW-0812">Transmembrane</keyword>
<comment type="subcellular location">
    <subcellularLocation>
        <location evidence="1">Membrane</location>
    </subcellularLocation>
</comment>
<evidence type="ECO:0000256" key="4">
    <source>
        <dbReference type="ARBA" id="ARBA00022989"/>
    </source>
</evidence>
<gene>
    <name evidence="7" type="primary">ODR4</name>
</gene>
<reference evidence="7" key="1">
    <citation type="journal article" date="2014" name="BMC Genomics">
        <title>Characterizing the developmental transcriptome of the oriental fruit fly, Bactrocera dorsalis (Diptera: Tephritidae) through comparative genomic analysis with Drosophila melanogaster utilizing modENCODE datasets.</title>
        <authorList>
            <person name="Geib S.M."/>
            <person name="Calla B."/>
            <person name="Hall B."/>
            <person name="Hou S."/>
            <person name="Manoukis N.C."/>
        </authorList>
    </citation>
    <scope>NUCLEOTIDE SEQUENCE</scope>
    <source>
        <strain evidence="7">Punador</strain>
    </source>
</reference>
<feature type="transmembrane region" description="Helical" evidence="6">
    <location>
        <begin position="431"/>
        <end position="453"/>
    </location>
</feature>
<name>A0A034WG87_BACDO</name>
<evidence type="ECO:0000313" key="7">
    <source>
        <dbReference type="EMBL" id="JAC52773.1"/>
    </source>
</evidence>
<evidence type="ECO:0000256" key="3">
    <source>
        <dbReference type="ARBA" id="ARBA00022692"/>
    </source>
</evidence>
<dbReference type="EMBL" id="GAKP01006179">
    <property type="protein sequence ID" value="JAC52773.1"/>
    <property type="molecule type" value="Transcribed_RNA"/>
</dbReference>
<evidence type="ECO:0000256" key="5">
    <source>
        <dbReference type="ARBA" id="ARBA00023136"/>
    </source>
</evidence>
<dbReference type="PANTHER" id="PTHR33966:SF1">
    <property type="entry name" value="PROTEIN ODR-4 HOMOLOG"/>
    <property type="match status" value="1"/>
</dbReference>